<feature type="region of interest" description="Disordered" evidence="1">
    <location>
        <begin position="54"/>
        <end position="77"/>
    </location>
</feature>
<comment type="caution">
    <text evidence="2">The sequence shown here is derived from an EMBL/GenBank/DDBJ whole genome shotgun (WGS) entry which is preliminary data.</text>
</comment>
<sequence length="356" mass="39957">MMSVPRDFVVPFEGMEGILIDHNLCQCTSHSTSCILHNLARFFYENIQPDWEASNSSRKPPWPSSSRSTQSLVGPAHGLDMSEGEGIGIGRCVVVLAGGLSGGHKAEVLGAMFIVPQMDRAVKIWHFPPFPDDRLAREDKPLFSSTLIHKARVISVSWLNDDTLLTHSAPAVLSDDCGDDEQTPLRLEPGTVVLWRWTGLERFFPAHWDRRQRNFLGCASDYQESSSFKILSSYFLPPQETQYEAVSLSVTLDTGDPLILCTLPRSSVMKIVNITHWEPRREPQEPARNLQSFILSSRARLLDDPNDSQGWKVEIDHRYTELPDKEPEFIESCMMCLGGSMIIAGGSRGSLWVWTV</sequence>
<dbReference type="InterPro" id="IPR036322">
    <property type="entry name" value="WD40_repeat_dom_sf"/>
</dbReference>
<dbReference type="Proteomes" id="UP000559256">
    <property type="component" value="Unassembled WGS sequence"/>
</dbReference>
<feature type="compositionally biased region" description="Low complexity" evidence="1">
    <location>
        <begin position="54"/>
        <end position="68"/>
    </location>
</feature>
<dbReference type="OrthoDB" id="7318948at2759"/>
<dbReference type="SUPFAM" id="SSF50978">
    <property type="entry name" value="WD40 repeat-like"/>
    <property type="match status" value="1"/>
</dbReference>
<dbReference type="AlphaFoldDB" id="A0A8H5LZ22"/>
<evidence type="ECO:0000256" key="1">
    <source>
        <dbReference type="SAM" id="MobiDB-lite"/>
    </source>
</evidence>
<gene>
    <name evidence="2" type="ORF">D9758_000336</name>
</gene>
<evidence type="ECO:0000313" key="2">
    <source>
        <dbReference type="EMBL" id="KAF5374812.1"/>
    </source>
</evidence>
<name>A0A8H5LZ22_9AGAR</name>
<dbReference type="InterPro" id="IPR015943">
    <property type="entry name" value="WD40/YVTN_repeat-like_dom_sf"/>
</dbReference>
<accession>A0A8H5LZ22</accession>
<protein>
    <submittedName>
        <fullName evidence="2">Uncharacterized protein</fullName>
    </submittedName>
</protein>
<evidence type="ECO:0000313" key="3">
    <source>
        <dbReference type="Proteomes" id="UP000559256"/>
    </source>
</evidence>
<organism evidence="2 3">
    <name type="scientific">Tetrapyrgos nigripes</name>
    <dbReference type="NCBI Taxonomy" id="182062"/>
    <lineage>
        <taxon>Eukaryota</taxon>
        <taxon>Fungi</taxon>
        <taxon>Dikarya</taxon>
        <taxon>Basidiomycota</taxon>
        <taxon>Agaricomycotina</taxon>
        <taxon>Agaricomycetes</taxon>
        <taxon>Agaricomycetidae</taxon>
        <taxon>Agaricales</taxon>
        <taxon>Marasmiineae</taxon>
        <taxon>Marasmiaceae</taxon>
        <taxon>Tetrapyrgos</taxon>
    </lineage>
</organism>
<dbReference type="EMBL" id="JAACJM010000001">
    <property type="protein sequence ID" value="KAF5374812.1"/>
    <property type="molecule type" value="Genomic_DNA"/>
</dbReference>
<dbReference type="Gene3D" id="2.130.10.10">
    <property type="entry name" value="YVTN repeat-like/Quinoprotein amine dehydrogenase"/>
    <property type="match status" value="1"/>
</dbReference>
<proteinExistence type="predicted"/>
<keyword evidence="3" id="KW-1185">Reference proteome</keyword>
<reference evidence="2 3" key="1">
    <citation type="journal article" date="2020" name="ISME J.">
        <title>Uncovering the hidden diversity of litter-decomposition mechanisms in mushroom-forming fungi.</title>
        <authorList>
            <person name="Floudas D."/>
            <person name="Bentzer J."/>
            <person name="Ahren D."/>
            <person name="Johansson T."/>
            <person name="Persson P."/>
            <person name="Tunlid A."/>
        </authorList>
    </citation>
    <scope>NUCLEOTIDE SEQUENCE [LARGE SCALE GENOMIC DNA]</scope>
    <source>
        <strain evidence="2 3">CBS 291.85</strain>
    </source>
</reference>